<evidence type="ECO:0000259" key="12">
    <source>
        <dbReference type="PROSITE" id="PS51194"/>
    </source>
</evidence>
<evidence type="ECO:0000259" key="11">
    <source>
        <dbReference type="PROSITE" id="PS51192"/>
    </source>
</evidence>
<dbReference type="InParanoid" id="A0A5J5EJI5"/>
<dbReference type="Gene3D" id="3.40.50.300">
    <property type="entry name" value="P-loop containing nucleotide triphosphate hydrolases"/>
    <property type="match status" value="2"/>
</dbReference>
<dbReference type="PANTHER" id="PTHR47961:SF6">
    <property type="entry name" value="DNA-DIRECTED DNA POLYMERASE"/>
    <property type="match status" value="1"/>
</dbReference>
<dbReference type="PROSITE" id="PS51194">
    <property type="entry name" value="HELICASE_CTER"/>
    <property type="match status" value="1"/>
</dbReference>
<evidence type="ECO:0000256" key="2">
    <source>
        <dbReference type="ARBA" id="ARBA00022741"/>
    </source>
</evidence>
<dbReference type="GO" id="GO:0003676">
    <property type="term" value="F:nucleic acid binding"/>
    <property type="evidence" value="ECO:0007669"/>
    <property type="project" value="InterPro"/>
</dbReference>
<dbReference type="SUPFAM" id="SSF158702">
    <property type="entry name" value="Sec63 N-terminal domain-like"/>
    <property type="match status" value="1"/>
</dbReference>
<dbReference type="Gene3D" id="1.10.3380.20">
    <property type="match status" value="1"/>
</dbReference>
<dbReference type="Pfam" id="PF20470">
    <property type="entry name" value="HTH_61"/>
    <property type="match status" value="1"/>
</dbReference>
<proteinExistence type="predicted"/>
<reference evidence="13 14" key="1">
    <citation type="submission" date="2019-09" db="EMBL/GenBank/DDBJ databases">
        <title>Draft genome of the ectomycorrhizal ascomycete Sphaerosporella brunnea.</title>
        <authorList>
            <consortium name="DOE Joint Genome Institute"/>
            <person name="Benucci G.M."/>
            <person name="Marozzi G."/>
            <person name="Antonielli L."/>
            <person name="Sanchez S."/>
            <person name="Marco P."/>
            <person name="Wang X."/>
            <person name="Falini L.B."/>
            <person name="Barry K."/>
            <person name="Haridas S."/>
            <person name="Lipzen A."/>
            <person name="Labutti K."/>
            <person name="Grigoriev I.V."/>
            <person name="Murat C."/>
            <person name="Martin F."/>
            <person name="Albertini E."/>
            <person name="Donnini D."/>
            <person name="Bonito G."/>
        </authorList>
    </citation>
    <scope>NUCLEOTIDE SEQUENCE [LARGE SCALE GENOMIC DNA]</scope>
    <source>
        <strain evidence="13 14">Sb_GMNB300</strain>
    </source>
</reference>
<keyword evidence="8" id="KW-0539">Nucleus</keyword>
<feature type="domain" description="Helicase C-terminal" evidence="12">
    <location>
        <begin position="300"/>
        <end position="486"/>
    </location>
</feature>
<dbReference type="InterPro" id="IPR014001">
    <property type="entry name" value="Helicase_ATP-bd"/>
</dbReference>
<dbReference type="SMART" id="SM00487">
    <property type="entry name" value="DEXDc"/>
    <property type="match status" value="1"/>
</dbReference>
<dbReference type="FunFam" id="3.40.50.300:FF:000813">
    <property type="entry name" value="helicase POLQ-like isoform X1"/>
    <property type="match status" value="1"/>
</dbReference>
<dbReference type="Pfam" id="PF21099">
    <property type="entry name" value="POLQ_helical"/>
    <property type="match status" value="1"/>
</dbReference>
<dbReference type="PANTHER" id="PTHR47961">
    <property type="entry name" value="DNA POLYMERASE THETA, PUTATIVE (AFU_ORTHOLOGUE AFUA_1G05260)-RELATED"/>
    <property type="match status" value="1"/>
</dbReference>
<evidence type="ECO:0000313" key="14">
    <source>
        <dbReference type="Proteomes" id="UP000326924"/>
    </source>
</evidence>
<comment type="subcellular location">
    <subcellularLocation>
        <location evidence="1">Nucleus</location>
    </subcellularLocation>
</comment>
<dbReference type="InterPro" id="IPR001650">
    <property type="entry name" value="Helicase_C-like"/>
</dbReference>
<keyword evidence="3" id="KW-0227">DNA damage</keyword>
<comment type="catalytic activity">
    <reaction evidence="9">
        <text>ATP + H2O = ADP + phosphate + H(+)</text>
        <dbReference type="Rhea" id="RHEA:13065"/>
        <dbReference type="ChEBI" id="CHEBI:15377"/>
        <dbReference type="ChEBI" id="CHEBI:15378"/>
        <dbReference type="ChEBI" id="CHEBI:30616"/>
        <dbReference type="ChEBI" id="CHEBI:43474"/>
        <dbReference type="ChEBI" id="CHEBI:456216"/>
        <dbReference type="EC" id="5.6.2.4"/>
    </reaction>
</comment>
<dbReference type="SUPFAM" id="SSF52540">
    <property type="entry name" value="P-loop containing nucleoside triphosphate hydrolases"/>
    <property type="match status" value="1"/>
</dbReference>
<dbReference type="InterPro" id="IPR057220">
    <property type="entry name" value="DUF7898"/>
</dbReference>
<keyword evidence="14" id="KW-1185">Reference proteome</keyword>
<dbReference type="CDD" id="cd18795">
    <property type="entry name" value="SF2_C_Ski2"/>
    <property type="match status" value="1"/>
</dbReference>
<dbReference type="GO" id="GO:0005634">
    <property type="term" value="C:nucleus"/>
    <property type="evidence" value="ECO:0007669"/>
    <property type="project" value="UniProtKB-SubCell"/>
</dbReference>
<evidence type="ECO:0000256" key="8">
    <source>
        <dbReference type="ARBA" id="ARBA00023242"/>
    </source>
</evidence>
<dbReference type="Pfam" id="PF25453">
    <property type="entry name" value="DUF7898"/>
    <property type="match status" value="1"/>
</dbReference>
<dbReference type="InterPro" id="IPR050474">
    <property type="entry name" value="Hel308_SKI2-like"/>
</dbReference>
<keyword evidence="5" id="KW-0347">Helicase</keyword>
<dbReference type="GO" id="GO:0016787">
    <property type="term" value="F:hydrolase activity"/>
    <property type="evidence" value="ECO:0007669"/>
    <property type="project" value="UniProtKB-KW"/>
</dbReference>
<dbReference type="PROSITE" id="PS51192">
    <property type="entry name" value="HELICASE_ATP_BIND_1"/>
    <property type="match status" value="1"/>
</dbReference>
<dbReference type="CDD" id="cd18026">
    <property type="entry name" value="DEXHc_POLQ-like"/>
    <property type="match status" value="1"/>
</dbReference>
<keyword evidence="4 13" id="KW-0378">Hydrolase</keyword>
<dbReference type="EMBL" id="VXIS01000278">
    <property type="protein sequence ID" value="KAA8895247.1"/>
    <property type="molecule type" value="Genomic_DNA"/>
</dbReference>
<dbReference type="GO" id="GO:0006281">
    <property type="term" value="P:DNA repair"/>
    <property type="evidence" value="ECO:0007669"/>
    <property type="project" value="UniProtKB-KW"/>
</dbReference>
<keyword evidence="6" id="KW-0067">ATP-binding</keyword>
<evidence type="ECO:0000256" key="3">
    <source>
        <dbReference type="ARBA" id="ARBA00022763"/>
    </source>
</evidence>
<keyword evidence="2" id="KW-0547">Nucleotide-binding</keyword>
<organism evidence="13 14">
    <name type="scientific">Sphaerosporella brunnea</name>
    <dbReference type="NCBI Taxonomy" id="1250544"/>
    <lineage>
        <taxon>Eukaryota</taxon>
        <taxon>Fungi</taxon>
        <taxon>Dikarya</taxon>
        <taxon>Ascomycota</taxon>
        <taxon>Pezizomycotina</taxon>
        <taxon>Pezizomycetes</taxon>
        <taxon>Pezizales</taxon>
        <taxon>Pyronemataceae</taxon>
        <taxon>Sphaerosporella</taxon>
    </lineage>
</organism>
<keyword evidence="7" id="KW-0234">DNA repair</keyword>
<name>A0A5J5EJI5_9PEZI</name>
<evidence type="ECO:0000313" key="13">
    <source>
        <dbReference type="EMBL" id="KAA8895247.1"/>
    </source>
</evidence>
<feature type="domain" description="Helicase ATP-binding" evidence="11">
    <location>
        <begin position="72"/>
        <end position="257"/>
    </location>
</feature>
<evidence type="ECO:0000256" key="6">
    <source>
        <dbReference type="ARBA" id="ARBA00022840"/>
    </source>
</evidence>
<accession>A0A5J5EJI5</accession>
<feature type="region of interest" description="Disordered" evidence="10">
    <location>
        <begin position="1"/>
        <end position="27"/>
    </location>
</feature>
<dbReference type="Pfam" id="PF00271">
    <property type="entry name" value="Helicase_C"/>
    <property type="match status" value="1"/>
</dbReference>
<dbReference type="InterPro" id="IPR048960">
    <property type="entry name" value="POLQ-like_helical"/>
</dbReference>
<evidence type="ECO:0000256" key="10">
    <source>
        <dbReference type="SAM" id="MobiDB-lite"/>
    </source>
</evidence>
<evidence type="ECO:0000256" key="7">
    <source>
        <dbReference type="ARBA" id="ARBA00023204"/>
    </source>
</evidence>
<dbReference type="Proteomes" id="UP000326924">
    <property type="component" value="Unassembled WGS sequence"/>
</dbReference>
<evidence type="ECO:0000256" key="1">
    <source>
        <dbReference type="ARBA" id="ARBA00004123"/>
    </source>
</evidence>
<dbReference type="GO" id="GO:0005524">
    <property type="term" value="F:ATP binding"/>
    <property type="evidence" value="ECO:0007669"/>
    <property type="project" value="UniProtKB-KW"/>
</dbReference>
<comment type="caution">
    <text evidence="13">The sequence shown here is derived from an EMBL/GenBank/DDBJ whole genome shotgun (WGS) entry which is preliminary data.</text>
</comment>
<dbReference type="OrthoDB" id="2320933at2759"/>
<dbReference type="Pfam" id="PF00270">
    <property type="entry name" value="DEAD"/>
    <property type="match status" value="1"/>
</dbReference>
<dbReference type="InterPro" id="IPR027417">
    <property type="entry name" value="P-loop_NTPase"/>
</dbReference>
<evidence type="ECO:0000256" key="5">
    <source>
        <dbReference type="ARBA" id="ARBA00022806"/>
    </source>
</evidence>
<protein>
    <submittedName>
        <fullName evidence="13">P-loop containing nucleoside triphosphate hydrolase protein</fullName>
    </submittedName>
</protein>
<sequence>MTSTQPWGSTQSPFANHPTSVPPPRASTFLHSENPLSLAHRKWGLPQEVLRGFRDCGIEEMYPWQSECLSLPGVLEGLRNIVYTAPTSAGKSLVSDVLMIKKVVGERKKAMVVVPYVSIVQEKTRFLNRCLGGVRVEVSRKHDKQPHSWRNLNIVGFHSGARNRMRWKEIDIVICTIEKANMLVNSAVEERTINELGLVVFDELHMVGDGHRGFILELLGAKLLCLDLPVQIVGMSATLSNINTLGKWLKATVYECNYRPIPLDEYLVYDGAVYTNCHELHSHIPPSEHKSLKDPVTNSIVTLALAAIFEGHGVLVFCDSRRRCEDLALLLLNFIPRTKNLDLLEKRNEVVTDLATTPTGMDPVLEKSVPAGIAFHHAGLTTEERDIITAAYNNGAVKAIFCTATMAAGVNLPARRVIISPRMGRDFVNAAMLKQMRGRAGRKGRDTRGESFVCCRKDDVPIIEKLLNEDLPSVSSCLISSENTSSGLSRALLEVISIRLATSLDSIEEYFSSTLLQYTHPTPSDLPPLLKDCLDTLLASKLLEAPTRDGDWAVTRVGYATVTAGFTPADGLFMSTELSRALVHFNLETDMHIVYHFTPIHASTSSIEIDWKLLRDELERLDEPSLRAATFCGVTPAFIHRIASGGILRESEDKLRVYRRFYTSLMLRQLINETPMHHVALHFDVARGFVQSLAATCRGFATTSAAYCKAMGWTGLAVLLEHYSWRLDLGVKDELVELARLPFVKSRTARCFWEAGVRTVEMVAEAGVDKVADLLGRAMPSGSKGRGGIKCRERALIVVEAASRIVDRKRAEELDELE</sequence>
<dbReference type="SMART" id="SM00490">
    <property type="entry name" value="HELICc"/>
    <property type="match status" value="1"/>
</dbReference>
<dbReference type="AlphaFoldDB" id="A0A5J5EJI5"/>
<dbReference type="InterPro" id="IPR011545">
    <property type="entry name" value="DEAD/DEAH_box_helicase_dom"/>
</dbReference>
<evidence type="ECO:0000256" key="4">
    <source>
        <dbReference type="ARBA" id="ARBA00022801"/>
    </source>
</evidence>
<feature type="compositionally biased region" description="Polar residues" evidence="10">
    <location>
        <begin position="1"/>
        <end position="19"/>
    </location>
</feature>
<gene>
    <name evidence="13" type="ORF">FN846DRAFT_785300</name>
</gene>
<dbReference type="InterPro" id="IPR046931">
    <property type="entry name" value="HTH_61"/>
</dbReference>
<dbReference type="GO" id="GO:0043138">
    <property type="term" value="F:3'-5' DNA helicase activity"/>
    <property type="evidence" value="ECO:0007669"/>
    <property type="project" value="UniProtKB-EC"/>
</dbReference>
<evidence type="ECO:0000256" key="9">
    <source>
        <dbReference type="ARBA" id="ARBA00048988"/>
    </source>
</evidence>